<keyword evidence="1" id="KW-0812">Transmembrane</keyword>
<name>A0A3B1ASW4_9ZZZZ</name>
<organism evidence="2">
    <name type="scientific">hydrothermal vent metagenome</name>
    <dbReference type="NCBI Taxonomy" id="652676"/>
    <lineage>
        <taxon>unclassified sequences</taxon>
        <taxon>metagenomes</taxon>
        <taxon>ecological metagenomes</taxon>
    </lineage>
</organism>
<gene>
    <name evidence="2" type="ORF">MNBD_GAMMA19-1578</name>
</gene>
<dbReference type="AlphaFoldDB" id="A0A3B1ASW4"/>
<feature type="transmembrane region" description="Helical" evidence="1">
    <location>
        <begin position="12"/>
        <end position="41"/>
    </location>
</feature>
<protein>
    <recommendedName>
        <fullName evidence="3">Activity regulator of membrane protease YbbK</fullName>
    </recommendedName>
</protein>
<evidence type="ECO:0000313" key="2">
    <source>
        <dbReference type="EMBL" id="VAX02943.1"/>
    </source>
</evidence>
<reference evidence="2" key="1">
    <citation type="submission" date="2018-06" db="EMBL/GenBank/DDBJ databases">
        <authorList>
            <person name="Zhirakovskaya E."/>
        </authorList>
    </citation>
    <scope>NUCLEOTIDE SEQUENCE</scope>
</reference>
<keyword evidence="1" id="KW-0472">Membrane</keyword>
<proteinExistence type="predicted"/>
<dbReference type="EMBL" id="UOFV01000358">
    <property type="protein sequence ID" value="VAX02943.1"/>
    <property type="molecule type" value="Genomic_DNA"/>
</dbReference>
<feature type="transmembrane region" description="Helical" evidence="1">
    <location>
        <begin position="53"/>
        <end position="74"/>
    </location>
</feature>
<evidence type="ECO:0000256" key="1">
    <source>
        <dbReference type="SAM" id="Phobius"/>
    </source>
</evidence>
<sequence length="87" mass="9783">MEMFYILNHWHWWALGALFVLGELITPCFYFVAIGIAAVLVGLVTRFMPEMAGVWQLGLFIGLTLINTGIARSIRNKRSGSTPRQKA</sequence>
<accession>A0A3B1ASW4</accession>
<evidence type="ECO:0008006" key="3">
    <source>
        <dbReference type="Google" id="ProtNLM"/>
    </source>
</evidence>
<keyword evidence="1" id="KW-1133">Transmembrane helix</keyword>